<keyword evidence="7" id="KW-0081">Bacteriolytic enzyme</keyword>
<dbReference type="Pfam" id="PF01183">
    <property type="entry name" value="Glyco_hydro_25"/>
    <property type="match status" value="1"/>
</dbReference>
<evidence type="ECO:0000256" key="1">
    <source>
        <dbReference type="ARBA" id="ARBA00000632"/>
    </source>
</evidence>
<dbReference type="EMBL" id="SOCE01000001">
    <property type="protein sequence ID" value="TDU88892.1"/>
    <property type="molecule type" value="Genomic_DNA"/>
</dbReference>
<dbReference type="CDD" id="cd06412">
    <property type="entry name" value="GH25_CH-type"/>
    <property type="match status" value="1"/>
</dbReference>
<evidence type="ECO:0000256" key="8">
    <source>
        <dbReference type="ARBA" id="ARBA00022801"/>
    </source>
</evidence>
<name>A0A4R7TA50_9ACTN</name>
<evidence type="ECO:0000256" key="6">
    <source>
        <dbReference type="ARBA" id="ARBA00022529"/>
    </source>
</evidence>
<dbReference type="SUPFAM" id="SSF51445">
    <property type="entry name" value="(Trans)glycosidases"/>
    <property type="match status" value="1"/>
</dbReference>
<evidence type="ECO:0000313" key="14">
    <source>
        <dbReference type="EMBL" id="TDU88892.1"/>
    </source>
</evidence>
<dbReference type="GO" id="GO:0016052">
    <property type="term" value="P:carbohydrate catabolic process"/>
    <property type="evidence" value="ECO:0007669"/>
    <property type="project" value="TreeGrafter"/>
</dbReference>
<comment type="similarity">
    <text evidence="3">Belongs to the glycosyl hydrolase 25 family.</text>
</comment>
<dbReference type="RefSeq" id="WP_133978699.1">
    <property type="nucleotide sequence ID" value="NZ_SOCE01000001.1"/>
</dbReference>
<protein>
    <recommendedName>
        <fullName evidence="4">lysozyme</fullName>
        <ecNumber evidence="4">3.2.1.17</ecNumber>
    </recommendedName>
</protein>
<keyword evidence="10" id="KW-0326">Glycosidase</keyword>
<dbReference type="PANTHER" id="PTHR34135">
    <property type="entry name" value="LYSOZYME"/>
    <property type="match status" value="1"/>
</dbReference>
<dbReference type="GO" id="GO:0031640">
    <property type="term" value="P:killing of cells of another organism"/>
    <property type="evidence" value="ECO:0007669"/>
    <property type="project" value="UniProtKB-KW"/>
</dbReference>
<dbReference type="GO" id="GO:0016998">
    <property type="term" value="P:cell wall macromolecule catabolic process"/>
    <property type="evidence" value="ECO:0007669"/>
    <property type="project" value="InterPro"/>
</dbReference>
<comment type="function">
    <text evidence="11">This enzyme has both lysozyme (acetylmuramidase) and diacetylmuramidase activities.</text>
</comment>
<dbReference type="GO" id="GO:0003796">
    <property type="term" value="F:lysozyme activity"/>
    <property type="evidence" value="ECO:0007669"/>
    <property type="project" value="UniProtKB-EC"/>
</dbReference>
<dbReference type="InterPro" id="IPR017853">
    <property type="entry name" value="GH"/>
</dbReference>
<dbReference type="FunFam" id="3.20.20.80:FF:000060">
    <property type="entry name" value="Lysozyme M1"/>
    <property type="match status" value="1"/>
</dbReference>
<dbReference type="InterPro" id="IPR018077">
    <property type="entry name" value="Glyco_hydro_fam25_subgr"/>
</dbReference>
<keyword evidence="5" id="KW-0964">Secreted</keyword>
<evidence type="ECO:0000256" key="5">
    <source>
        <dbReference type="ARBA" id="ARBA00022525"/>
    </source>
</evidence>
<dbReference type="PROSITE" id="PS51904">
    <property type="entry name" value="GLYCOSYL_HYDROL_F25_2"/>
    <property type="match status" value="1"/>
</dbReference>
<comment type="caution">
    <text evidence="14">The sequence shown here is derived from an EMBL/GenBank/DDBJ whole genome shotgun (WGS) entry which is preliminary data.</text>
</comment>
<feature type="region of interest" description="Disordered" evidence="12">
    <location>
        <begin position="26"/>
        <end position="49"/>
    </location>
</feature>
<evidence type="ECO:0000256" key="12">
    <source>
        <dbReference type="SAM" id="MobiDB-lite"/>
    </source>
</evidence>
<evidence type="ECO:0000256" key="13">
    <source>
        <dbReference type="SAM" id="SignalP"/>
    </source>
</evidence>
<keyword evidence="15" id="KW-1185">Reference proteome</keyword>
<feature type="chain" id="PRO_5020467497" description="lysozyme" evidence="13">
    <location>
        <begin position="28"/>
        <end position="281"/>
    </location>
</feature>
<evidence type="ECO:0000256" key="10">
    <source>
        <dbReference type="ARBA" id="ARBA00023295"/>
    </source>
</evidence>
<comment type="catalytic activity">
    <reaction evidence="1">
        <text>Hydrolysis of (1-&gt;4)-beta-linkages between N-acetylmuramic acid and N-acetyl-D-glucosamine residues in a peptidoglycan and between N-acetyl-D-glucosamine residues in chitodextrins.</text>
        <dbReference type="EC" id="3.2.1.17"/>
    </reaction>
</comment>
<evidence type="ECO:0000313" key="15">
    <source>
        <dbReference type="Proteomes" id="UP000295151"/>
    </source>
</evidence>
<dbReference type="EC" id="3.2.1.17" evidence="4"/>
<dbReference type="InterPro" id="IPR002053">
    <property type="entry name" value="Glyco_hydro_25"/>
</dbReference>
<keyword evidence="13" id="KW-0732">Signal</keyword>
<keyword evidence="6" id="KW-0929">Antimicrobial</keyword>
<dbReference type="SMART" id="SM00641">
    <property type="entry name" value="Glyco_25"/>
    <property type="match status" value="1"/>
</dbReference>
<proteinExistence type="inferred from homology"/>
<evidence type="ECO:0000256" key="4">
    <source>
        <dbReference type="ARBA" id="ARBA00012732"/>
    </source>
</evidence>
<feature type="signal peptide" evidence="13">
    <location>
        <begin position="1"/>
        <end position="27"/>
    </location>
</feature>
<organism evidence="14 15">
    <name type="scientific">Kribbella voronezhensis</name>
    <dbReference type="NCBI Taxonomy" id="2512212"/>
    <lineage>
        <taxon>Bacteria</taxon>
        <taxon>Bacillati</taxon>
        <taxon>Actinomycetota</taxon>
        <taxon>Actinomycetes</taxon>
        <taxon>Propionibacteriales</taxon>
        <taxon>Kribbellaceae</taxon>
        <taxon>Kribbella</taxon>
    </lineage>
</organism>
<feature type="compositionally biased region" description="Low complexity" evidence="12">
    <location>
        <begin position="26"/>
        <end position="39"/>
    </location>
</feature>
<dbReference type="GO" id="GO:0009253">
    <property type="term" value="P:peptidoglycan catabolic process"/>
    <property type="evidence" value="ECO:0007669"/>
    <property type="project" value="InterPro"/>
</dbReference>
<dbReference type="OrthoDB" id="287365at2"/>
<accession>A0A4R7TA50</accession>
<dbReference type="GO" id="GO:0005576">
    <property type="term" value="C:extracellular region"/>
    <property type="evidence" value="ECO:0007669"/>
    <property type="project" value="UniProtKB-SubCell"/>
</dbReference>
<reference evidence="14 15" key="1">
    <citation type="submission" date="2019-03" db="EMBL/GenBank/DDBJ databases">
        <title>Genomic Encyclopedia of Type Strains, Phase III (KMG-III): the genomes of soil and plant-associated and newly described type strains.</title>
        <authorList>
            <person name="Whitman W."/>
        </authorList>
    </citation>
    <scope>NUCLEOTIDE SEQUENCE [LARGE SCALE GENOMIC DNA]</scope>
    <source>
        <strain evidence="14 15">VKM Ac-2575</strain>
    </source>
</reference>
<evidence type="ECO:0000256" key="9">
    <source>
        <dbReference type="ARBA" id="ARBA00023157"/>
    </source>
</evidence>
<dbReference type="Proteomes" id="UP000295151">
    <property type="component" value="Unassembled WGS sequence"/>
</dbReference>
<evidence type="ECO:0000256" key="3">
    <source>
        <dbReference type="ARBA" id="ARBA00010646"/>
    </source>
</evidence>
<dbReference type="GO" id="GO:0042742">
    <property type="term" value="P:defense response to bacterium"/>
    <property type="evidence" value="ECO:0007669"/>
    <property type="project" value="UniProtKB-KW"/>
</dbReference>
<sequence length="281" mass="30151">MKSFVTGAAVTLGLLLAPLAGSTLASAAPAPDSTTSPAAHQPTAEARQHGITKAGEAFMGWRQPTTAAGPAVMAPTATVEGIDVSSHQGNVDWAAQWNAGKRFAYSKATEGNYYSNPYFAQQYNGSYNVGMIRGAYHFATPNDSSGANQANYFVDRGGAWSRDGRTLPGALDIEYNPYGATCYGLSASAMVSWIRDFLNTYKSRTGRDAVIYTNLDWWSRCTGNSTAFNATNPLWVARYASAPGTLPGGWPYHTIWQYSSTPIDQDRFNGDQTRLVALANG</sequence>
<keyword evidence="9" id="KW-1015">Disulfide bond</keyword>
<dbReference type="PANTHER" id="PTHR34135:SF2">
    <property type="entry name" value="LYSOZYME"/>
    <property type="match status" value="1"/>
</dbReference>
<dbReference type="Gene3D" id="3.20.20.80">
    <property type="entry name" value="Glycosidases"/>
    <property type="match status" value="1"/>
</dbReference>
<comment type="subcellular location">
    <subcellularLocation>
        <location evidence="2">Secreted</location>
    </subcellularLocation>
</comment>
<evidence type="ECO:0000256" key="2">
    <source>
        <dbReference type="ARBA" id="ARBA00004613"/>
    </source>
</evidence>
<gene>
    <name evidence="14" type="ORF">EV138_2444</name>
</gene>
<dbReference type="AlphaFoldDB" id="A0A4R7TA50"/>
<evidence type="ECO:0000256" key="7">
    <source>
        <dbReference type="ARBA" id="ARBA00022638"/>
    </source>
</evidence>
<evidence type="ECO:0000256" key="11">
    <source>
        <dbReference type="ARBA" id="ARBA00055588"/>
    </source>
</evidence>
<keyword evidence="8" id="KW-0378">Hydrolase</keyword>